<dbReference type="InterPro" id="IPR010534">
    <property type="entry name" value="Phage_933W_GpQ"/>
</dbReference>
<dbReference type="Proteomes" id="UP000192408">
    <property type="component" value="Unassembled WGS sequence"/>
</dbReference>
<keyword evidence="6" id="KW-1185">Reference proteome</keyword>
<evidence type="ECO:0000256" key="4">
    <source>
        <dbReference type="ARBA" id="ARBA00023163"/>
    </source>
</evidence>
<proteinExistence type="inferred from homology"/>
<evidence type="ECO:0000256" key="3">
    <source>
        <dbReference type="ARBA" id="ARBA00023125"/>
    </source>
</evidence>
<organism evidence="5 6">
    <name type="scientific">Pasteurella testudinis DSM 23072</name>
    <dbReference type="NCBI Taxonomy" id="1122938"/>
    <lineage>
        <taxon>Bacteria</taxon>
        <taxon>Pseudomonadati</taxon>
        <taxon>Pseudomonadota</taxon>
        <taxon>Gammaproteobacteria</taxon>
        <taxon>Pasteurellales</taxon>
        <taxon>Pasteurellaceae</taxon>
        <taxon>Pasteurella</taxon>
    </lineage>
</organism>
<keyword evidence="4" id="KW-0804">Transcription</keyword>
<dbReference type="GO" id="GO:0003677">
    <property type="term" value="F:DNA binding"/>
    <property type="evidence" value="ECO:0007669"/>
    <property type="project" value="UniProtKB-KW"/>
</dbReference>
<evidence type="ECO:0000256" key="1">
    <source>
        <dbReference type="ARBA" id="ARBA00010234"/>
    </source>
</evidence>
<keyword evidence="3" id="KW-0238">DNA-binding</keyword>
<dbReference type="AlphaFoldDB" id="A0A1W1V3P8"/>
<protein>
    <submittedName>
        <fullName evidence="5">Phage antitermination protein Q</fullName>
    </submittedName>
</protein>
<comment type="similarity">
    <text evidence="1">Belongs to the phage antitermination Q type 1 family.</text>
</comment>
<dbReference type="STRING" id="1122938.SAMN05660772_02806"/>
<evidence type="ECO:0000313" key="6">
    <source>
        <dbReference type="Proteomes" id="UP000192408"/>
    </source>
</evidence>
<dbReference type="RefSeq" id="WP_084257688.1">
    <property type="nucleotide sequence ID" value="NZ_FWWV01000045.1"/>
</dbReference>
<evidence type="ECO:0000313" key="5">
    <source>
        <dbReference type="EMBL" id="SMB88037.1"/>
    </source>
</evidence>
<name>A0A1W1V3P8_9PAST</name>
<accession>A0A1W1V3P8</accession>
<dbReference type="EMBL" id="FWWV01000045">
    <property type="protein sequence ID" value="SMB88037.1"/>
    <property type="molecule type" value="Genomic_DNA"/>
</dbReference>
<gene>
    <name evidence="5" type="ORF">SAMN05660772_02806</name>
</gene>
<reference evidence="6" key="1">
    <citation type="submission" date="2017-04" db="EMBL/GenBank/DDBJ databases">
        <authorList>
            <person name="Varghese N."/>
            <person name="Submissions S."/>
        </authorList>
    </citation>
    <scope>NUCLEOTIDE SEQUENCE [LARGE SCALE GENOMIC DNA]</scope>
    <source>
        <strain evidence="6">DSM 23072</strain>
    </source>
</reference>
<dbReference type="GO" id="GO:0060567">
    <property type="term" value="P:negative regulation of termination of DNA-templated transcription"/>
    <property type="evidence" value="ECO:0007669"/>
    <property type="project" value="InterPro"/>
</dbReference>
<evidence type="ECO:0000256" key="2">
    <source>
        <dbReference type="ARBA" id="ARBA00023015"/>
    </source>
</evidence>
<sequence>MAKKYLSELSLTKEQEKWVIGWLEKWGAWVRSGRLDKWQVNILGRLMDSVIAGEPSDPICADDEGLMISQCVDQYFTEADKELHFIVYGYYVNKMSINRLAVMLFDEIEPRLMKPCAGKTNVRKPSLKTVKRYVQERLDLANIILHEMLLTGFIILKNGAKNRKNIKVRY</sequence>
<dbReference type="Pfam" id="PF06530">
    <property type="entry name" value="Phage_antitermQ"/>
    <property type="match status" value="1"/>
</dbReference>
<keyword evidence="2" id="KW-0805">Transcription regulation</keyword>